<proteinExistence type="predicted"/>
<protein>
    <submittedName>
        <fullName evidence="1">Uncharacterized protein</fullName>
    </submittedName>
</protein>
<organism evidence="1 2">
    <name type="scientific">Caenorhabditis briggsae</name>
    <dbReference type="NCBI Taxonomy" id="6238"/>
    <lineage>
        <taxon>Eukaryota</taxon>
        <taxon>Metazoa</taxon>
        <taxon>Ecdysozoa</taxon>
        <taxon>Nematoda</taxon>
        <taxon>Chromadorea</taxon>
        <taxon>Rhabditida</taxon>
        <taxon>Rhabditina</taxon>
        <taxon>Rhabditomorpha</taxon>
        <taxon>Rhabditoidea</taxon>
        <taxon>Rhabditidae</taxon>
        <taxon>Peloderinae</taxon>
        <taxon>Caenorhabditis</taxon>
    </lineage>
</organism>
<reference evidence="1 2" key="1">
    <citation type="submission" date="2022-05" db="EMBL/GenBank/DDBJ databases">
        <title>Chromosome-level reference genomes for two strains of Caenorhabditis briggsae: an improved platform for comparative genomics.</title>
        <authorList>
            <person name="Stevens L."/>
            <person name="Andersen E.C."/>
        </authorList>
    </citation>
    <scope>NUCLEOTIDE SEQUENCE [LARGE SCALE GENOMIC DNA]</scope>
    <source>
        <strain evidence="1">QX1410_ONT</strain>
        <tissue evidence="1">Whole-organism</tissue>
    </source>
</reference>
<dbReference type="AlphaFoldDB" id="A0AAE9DI14"/>
<name>A0AAE9DI14_CAEBR</name>
<accession>A0AAE9DI14</accession>
<sequence>MIQSSDSFESLEKHQCISSNTKKMNIYAQESIPSMRNVVFQKIGQKFLWNFTVSSYNQRSNEIMLTLF</sequence>
<dbReference type="Proteomes" id="UP000827892">
    <property type="component" value="Chromosome II"/>
</dbReference>
<gene>
    <name evidence="1" type="ORF">L3Y34_017170</name>
</gene>
<evidence type="ECO:0000313" key="1">
    <source>
        <dbReference type="EMBL" id="ULU04195.1"/>
    </source>
</evidence>
<dbReference type="EMBL" id="CP090892">
    <property type="protein sequence ID" value="ULU04195.1"/>
    <property type="molecule type" value="Genomic_DNA"/>
</dbReference>
<evidence type="ECO:0000313" key="2">
    <source>
        <dbReference type="Proteomes" id="UP000827892"/>
    </source>
</evidence>